<evidence type="ECO:0000313" key="1">
    <source>
        <dbReference type="EMBL" id="SCB56136.1"/>
    </source>
</evidence>
<keyword evidence="2" id="KW-1185">Reference proteome</keyword>
<gene>
    <name evidence="1" type="ORF">GA0061098_10853</name>
</gene>
<dbReference type="EMBL" id="FMAI01000085">
    <property type="protein sequence ID" value="SCB56136.1"/>
    <property type="molecule type" value="Genomic_DNA"/>
</dbReference>
<protein>
    <submittedName>
        <fullName evidence="1">Uncharacterized protein</fullName>
    </submittedName>
</protein>
<accession>A0A1C3XVU5</accession>
<organism evidence="1 2">
    <name type="scientific">Bradyrhizobium shewense</name>
    <dbReference type="NCBI Taxonomy" id="1761772"/>
    <lineage>
        <taxon>Bacteria</taxon>
        <taxon>Pseudomonadati</taxon>
        <taxon>Pseudomonadota</taxon>
        <taxon>Alphaproteobacteria</taxon>
        <taxon>Hyphomicrobiales</taxon>
        <taxon>Nitrobacteraceae</taxon>
        <taxon>Bradyrhizobium</taxon>
    </lineage>
</organism>
<proteinExistence type="predicted"/>
<evidence type="ECO:0000313" key="2">
    <source>
        <dbReference type="Proteomes" id="UP000199184"/>
    </source>
</evidence>
<reference evidence="2" key="1">
    <citation type="submission" date="2016-08" db="EMBL/GenBank/DDBJ databases">
        <authorList>
            <person name="Varghese N."/>
            <person name="Submissions Spin"/>
        </authorList>
    </citation>
    <scope>NUCLEOTIDE SEQUENCE [LARGE SCALE GENOMIC DNA]</scope>
    <source>
        <strain evidence="2">ERR11</strain>
    </source>
</reference>
<dbReference type="Proteomes" id="UP000199184">
    <property type="component" value="Unassembled WGS sequence"/>
</dbReference>
<name>A0A1C3XVU5_9BRAD</name>
<sequence length="46" mass="5390">MEKPMEMVSIPLRARGRSWSRMLTELMLQMRTTITHGTPISMRLTI</sequence>
<dbReference type="AlphaFoldDB" id="A0A1C3XVU5"/>